<dbReference type="GeneID" id="9597298"/>
<dbReference type="Proteomes" id="UP000007431">
    <property type="component" value="Unassembled WGS sequence"/>
</dbReference>
<dbReference type="RefSeq" id="XP_003027792.1">
    <property type="nucleotide sequence ID" value="XM_003027746.1"/>
</dbReference>
<keyword evidence="2" id="KW-1185">Reference proteome</keyword>
<evidence type="ECO:0000313" key="1">
    <source>
        <dbReference type="EMBL" id="EFI92889.1"/>
    </source>
</evidence>
<dbReference type="AlphaFoldDB" id="D8QH74"/>
<dbReference type="EMBL" id="GL377312">
    <property type="protein sequence ID" value="EFI92889.1"/>
    <property type="molecule type" value="Genomic_DNA"/>
</dbReference>
<sequence>MSAATCTFTYSACTPAAPHLTLSLTASATQQGGHQFHPIHNAQVLIQKPIAPPLPATDTDMDELSDHLASTTLDAHPTKASVHVARRRQRAACRIEVQPFPWRAVHGASKLPRLQRVATKPKGAPVKLRGSRPLRRHETFIVAEPVMVYEYV</sequence>
<name>D8QH74_SCHCM</name>
<proteinExistence type="predicted"/>
<organism evidence="2">
    <name type="scientific">Schizophyllum commune (strain H4-8 / FGSC 9210)</name>
    <name type="common">Split gill fungus</name>
    <dbReference type="NCBI Taxonomy" id="578458"/>
    <lineage>
        <taxon>Eukaryota</taxon>
        <taxon>Fungi</taxon>
        <taxon>Dikarya</taxon>
        <taxon>Basidiomycota</taxon>
        <taxon>Agaricomycotina</taxon>
        <taxon>Agaricomycetes</taxon>
        <taxon>Agaricomycetidae</taxon>
        <taxon>Agaricales</taxon>
        <taxon>Schizophyllaceae</taxon>
        <taxon>Schizophyllum</taxon>
    </lineage>
</organism>
<dbReference type="KEGG" id="scm:SCHCO_02705595"/>
<dbReference type="HOGENOM" id="CLU_1723397_0_0_1"/>
<reference evidence="1 2" key="1">
    <citation type="journal article" date="2010" name="Nat. Biotechnol.">
        <title>Genome sequence of the model mushroom Schizophyllum commune.</title>
        <authorList>
            <person name="Ohm R.A."/>
            <person name="de Jong J.F."/>
            <person name="Lugones L.G."/>
            <person name="Aerts A."/>
            <person name="Kothe E."/>
            <person name="Stajich J.E."/>
            <person name="de Vries R.P."/>
            <person name="Record E."/>
            <person name="Levasseur A."/>
            <person name="Baker S.E."/>
            <person name="Bartholomew K.A."/>
            <person name="Coutinho P.M."/>
            <person name="Erdmann S."/>
            <person name="Fowler T.J."/>
            <person name="Gathman A.C."/>
            <person name="Lombard V."/>
            <person name="Henrissat B."/>
            <person name="Knabe N."/>
            <person name="Kuees U."/>
            <person name="Lilly W.W."/>
            <person name="Lindquist E."/>
            <person name="Lucas S."/>
            <person name="Magnuson J.K."/>
            <person name="Piumi F."/>
            <person name="Raudaskoski M."/>
            <person name="Salamov A."/>
            <person name="Schmutz J."/>
            <person name="Schwarze F.W.M.R."/>
            <person name="vanKuyk P.A."/>
            <person name="Horton J.S."/>
            <person name="Grigoriev I.V."/>
            <person name="Woesten H.A.B."/>
        </authorList>
    </citation>
    <scope>NUCLEOTIDE SEQUENCE [LARGE SCALE GENOMIC DNA]</scope>
    <source>
        <strain evidence="2">H4-8 / FGSC 9210</strain>
    </source>
</reference>
<gene>
    <name evidence="1" type="ORF">SCHCODRAFT_237785</name>
</gene>
<accession>D8QH74</accession>
<dbReference type="InParanoid" id="D8QH74"/>
<protein>
    <submittedName>
        <fullName evidence="1">Uncharacterized protein</fullName>
    </submittedName>
</protein>
<dbReference type="VEuPathDB" id="FungiDB:SCHCODRAFT_02705595"/>
<evidence type="ECO:0000313" key="2">
    <source>
        <dbReference type="Proteomes" id="UP000007431"/>
    </source>
</evidence>
<dbReference type="OrthoDB" id="10315747at2759"/>